<feature type="disulfide bond" evidence="10">
    <location>
        <begin position="762"/>
        <end position="774"/>
    </location>
</feature>
<evidence type="ECO:0000256" key="11">
    <source>
        <dbReference type="RuleBase" id="RU363034"/>
    </source>
</evidence>
<dbReference type="CDD" id="cd00112">
    <property type="entry name" value="LDLa"/>
    <property type="match status" value="3"/>
</dbReference>
<reference evidence="16" key="1">
    <citation type="submission" date="2023-07" db="EMBL/GenBank/DDBJ databases">
        <title>Chromosome-level genome assembly of Artemia franciscana.</title>
        <authorList>
            <person name="Jo E."/>
        </authorList>
    </citation>
    <scope>NUCLEOTIDE SEQUENCE</scope>
    <source>
        <tissue evidence="16">Whole body</tissue>
    </source>
</reference>
<keyword evidence="3 13" id="KW-0812">Transmembrane</keyword>
<feature type="disulfide bond" evidence="10">
    <location>
        <begin position="850"/>
        <end position="865"/>
    </location>
</feature>
<dbReference type="PROSITE" id="PS50240">
    <property type="entry name" value="TRYPSIN_DOM"/>
    <property type="match status" value="1"/>
</dbReference>
<evidence type="ECO:0000256" key="10">
    <source>
        <dbReference type="PROSITE-ProRule" id="PRU00124"/>
    </source>
</evidence>
<feature type="region of interest" description="Disordered" evidence="12">
    <location>
        <begin position="1"/>
        <end position="28"/>
    </location>
</feature>
<dbReference type="InterPro" id="IPR000082">
    <property type="entry name" value="SEA_dom"/>
</dbReference>
<dbReference type="Proteomes" id="UP001187531">
    <property type="component" value="Unassembled WGS sequence"/>
</dbReference>
<evidence type="ECO:0000256" key="13">
    <source>
        <dbReference type="SAM" id="Phobius"/>
    </source>
</evidence>
<keyword evidence="4 11" id="KW-0378">Hydrolase</keyword>
<dbReference type="GO" id="GO:0006508">
    <property type="term" value="P:proteolysis"/>
    <property type="evidence" value="ECO:0007669"/>
    <property type="project" value="UniProtKB-KW"/>
</dbReference>
<dbReference type="Gene3D" id="4.10.400.10">
    <property type="entry name" value="Low-density Lipoprotein Receptor"/>
    <property type="match status" value="3"/>
</dbReference>
<proteinExistence type="predicted"/>
<organism evidence="16 17">
    <name type="scientific">Artemia franciscana</name>
    <name type="common">Brine shrimp</name>
    <name type="synonym">Artemia sanfranciscana</name>
    <dbReference type="NCBI Taxonomy" id="6661"/>
    <lineage>
        <taxon>Eukaryota</taxon>
        <taxon>Metazoa</taxon>
        <taxon>Ecdysozoa</taxon>
        <taxon>Arthropoda</taxon>
        <taxon>Crustacea</taxon>
        <taxon>Branchiopoda</taxon>
        <taxon>Anostraca</taxon>
        <taxon>Artemiidae</taxon>
        <taxon>Artemia</taxon>
    </lineage>
</organism>
<dbReference type="PANTHER" id="PTHR24252:SF7">
    <property type="entry name" value="HYALIN"/>
    <property type="match status" value="1"/>
</dbReference>
<evidence type="ECO:0000256" key="12">
    <source>
        <dbReference type="SAM" id="MobiDB-lite"/>
    </source>
</evidence>
<evidence type="ECO:0000256" key="9">
    <source>
        <dbReference type="ARBA" id="ARBA00023157"/>
    </source>
</evidence>
<evidence type="ECO:0000259" key="15">
    <source>
        <dbReference type="PROSITE" id="PS50240"/>
    </source>
</evidence>
<dbReference type="InterPro" id="IPR023415">
    <property type="entry name" value="LDLR_class-A_CS"/>
</dbReference>
<feature type="region of interest" description="Disordered" evidence="12">
    <location>
        <begin position="477"/>
        <end position="498"/>
    </location>
</feature>
<dbReference type="InterPro" id="IPR043504">
    <property type="entry name" value="Peptidase_S1_PA_chymotrypsin"/>
</dbReference>
<comment type="caution">
    <text evidence="16">The sequence shown here is derived from an EMBL/GenBank/DDBJ whole genome shotgun (WGS) entry which is preliminary data.</text>
</comment>
<feature type="disulfide bond" evidence="10">
    <location>
        <begin position="781"/>
        <end position="796"/>
    </location>
</feature>
<feature type="disulfide bond" evidence="10">
    <location>
        <begin position="1279"/>
        <end position="1294"/>
    </location>
</feature>
<feature type="disulfide bond" evidence="10">
    <location>
        <begin position="769"/>
        <end position="787"/>
    </location>
</feature>
<dbReference type="InterPro" id="IPR018114">
    <property type="entry name" value="TRYPSIN_HIS"/>
</dbReference>
<dbReference type="Gene3D" id="2.40.10.10">
    <property type="entry name" value="Trypsin-like serine proteases"/>
    <property type="match status" value="2"/>
</dbReference>
<sequence length="1296" mass="145715">MGFSYSPSMSPNEDETVSEESDSRSRRYSRAHKSADTFSLSSPATEFLHVPFGQNNVASTYCPSVSSNSFAAQYPPMFGSDSTLVRLSHNKHRKRKTFCRIFLGIIVSFILLSVIAVISFAAYLGILTTNVDSVHGNTVHYEGSIRVISGDDFSTLLLNRESETFKEASHRYQHMLDTVYLNSNLQKAFLRSRVDGFANGSLIVFFSLLLDRRKFPSHTSVSAKTVKEILVQEAMAFKPVSFKQPLTIDIDTIEIRQTRRHENIRKNRPVAVASRTKTVEEEDSINSVKHRNSEESFKEDREVSQIAIETNSKKRLNSSFPTKLINHNIEEAIKANVINEVKEATTTQKPQIFTSEAIDNEEHDLSENSQIPLKFDSPLISDDTLILGNPFEESPWVPLVQLPFPVFNESELDIPGDPVSSWDEPSHRADRTPSRILQEEFNAITTFKPVFPLKQEEINPHVIPILESMKRMREKEIKSFRNSEKHTPESSVSSPKRSSLLERIVDMLSHSNNEEIPRAAQLLSEETEELSTIKPVKIADISRSFSEKKRKRRQTKRSASDLSFLSLLNGTAKISQAKLTMKRLEQLRPEDATDSVIPSRRPAKRPVLYNVDGVDEHNLSNQPIFVEKKRKKPTNSPIYTFKLQDGQNPQDVLGDLIISGAFGESVLKRLQEELQIKEDSKSTATSSTTTATITTITAASSTKPPRKSTFPFPTRIRPQVLLGFNKKNRFWAVQNTTKTYRVDNEKKEDERQSIIDSANDNCSEKELKCKSGECVSTTARCNQRKDCSDGSDEKGCTCADFLKSQSMDRKICDGIVDCPDYSDEMQCDWCSSKGFICPGSRVCIPEEQICDGRKDCPFGEDERRCVTIANDEDHASQLTYSESGFLMVRRDGRWGKLCADNVDVVSNSEEEKWKLEDLGKAVCSSLTYRAHEVVNRTKDNPASGRSFENSGPYYEMTLSNGERQSTLRVENPRSLSLDFRPTACAKREVFKIQCKQLECGMRPRATAGRARRIVGGSNAGVGSWPWQAALYKDGDFQCGATLVSDRWLISAGHCFYHSTDSHWVARLGALRRGSNFISPYEQLKEISHILLHPGYRDVGYINDISLLRLQEPVKFTDYVRPVCLPSSNTPIENGRMCTVVGWGQLYETGRVFPDTLQEVQLPLVSTEECRKRTLFLPLYQPNDNMFCAGYDRGGRDACLGDSGGPLMCQEEGGNWKLYGVTSNGYGCARANRPGVYTKVSKYMPWIEQVMSASLPPAKVSRCNGHRCHLGECIPQSKICNGFSDCSDGSDEQNCSA</sequence>
<dbReference type="InterPro" id="IPR002172">
    <property type="entry name" value="LDrepeatLR_classA_rpt"/>
</dbReference>
<dbReference type="InterPro" id="IPR009003">
    <property type="entry name" value="Peptidase_S1_PA"/>
</dbReference>
<evidence type="ECO:0000256" key="6">
    <source>
        <dbReference type="ARBA" id="ARBA00022968"/>
    </source>
</evidence>
<dbReference type="CDD" id="cd00190">
    <property type="entry name" value="Tryp_SPc"/>
    <property type="match status" value="1"/>
</dbReference>
<evidence type="ECO:0000259" key="14">
    <source>
        <dbReference type="PROSITE" id="PS50024"/>
    </source>
</evidence>
<dbReference type="PROSITE" id="PS00135">
    <property type="entry name" value="TRYPSIN_SER"/>
    <property type="match status" value="1"/>
</dbReference>
<feature type="compositionally biased region" description="Basic and acidic residues" evidence="12">
    <location>
        <begin position="477"/>
        <end position="488"/>
    </location>
</feature>
<dbReference type="InterPro" id="IPR036055">
    <property type="entry name" value="LDL_receptor-like_sf"/>
</dbReference>
<dbReference type="GO" id="GO:0016020">
    <property type="term" value="C:membrane"/>
    <property type="evidence" value="ECO:0007669"/>
    <property type="project" value="UniProtKB-SubCell"/>
</dbReference>
<accession>A0AA88IBP3</accession>
<dbReference type="PROSITE" id="PS00134">
    <property type="entry name" value="TRYPSIN_HIS"/>
    <property type="match status" value="1"/>
</dbReference>
<dbReference type="InterPro" id="IPR033116">
    <property type="entry name" value="TRYPSIN_SER"/>
</dbReference>
<evidence type="ECO:0000256" key="2">
    <source>
        <dbReference type="ARBA" id="ARBA00022670"/>
    </source>
</evidence>
<dbReference type="EMBL" id="JAVRJZ010000002">
    <property type="protein sequence ID" value="KAK2725555.1"/>
    <property type="molecule type" value="Genomic_DNA"/>
</dbReference>
<dbReference type="SMART" id="SM00192">
    <property type="entry name" value="LDLa"/>
    <property type="match status" value="3"/>
</dbReference>
<dbReference type="PROSITE" id="PS50024">
    <property type="entry name" value="SEA"/>
    <property type="match status" value="1"/>
</dbReference>
<comment type="subcellular location">
    <subcellularLocation>
        <location evidence="1">Membrane</location>
        <topology evidence="1">Single-pass type II membrane protein</topology>
    </subcellularLocation>
</comment>
<dbReference type="InterPro" id="IPR036364">
    <property type="entry name" value="SEA_dom_sf"/>
</dbReference>
<dbReference type="SUPFAM" id="SSF57424">
    <property type="entry name" value="LDL receptor-like module"/>
    <property type="match status" value="3"/>
</dbReference>
<feature type="domain" description="SEA" evidence="14">
    <location>
        <begin position="137"/>
        <end position="260"/>
    </location>
</feature>
<evidence type="ECO:0000256" key="3">
    <source>
        <dbReference type="ARBA" id="ARBA00022692"/>
    </source>
</evidence>
<dbReference type="PROSITE" id="PS01209">
    <property type="entry name" value="LDLRA_1"/>
    <property type="match status" value="2"/>
</dbReference>
<keyword evidence="2 11" id="KW-0645">Protease</keyword>
<dbReference type="SUPFAM" id="SSF82671">
    <property type="entry name" value="SEA domain"/>
    <property type="match status" value="1"/>
</dbReference>
<evidence type="ECO:0000256" key="4">
    <source>
        <dbReference type="ARBA" id="ARBA00022801"/>
    </source>
</evidence>
<dbReference type="InterPro" id="IPR001254">
    <property type="entry name" value="Trypsin_dom"/>
</dbReference>
<comment type="caution">
    <text evidence="10">Lacks conserved residue(s) required for the propagation of feature annotation.</text>
</comment>
<keyword evidence="8 13" id="KW-0472">Membrane</keyword>
<dbReference type="GO" id="GO:0004252">
    <property type="term" value="F:serine-type endopeptidase activity"/>
    <property type="evidence" value="ECO:0007669"/>
    <property type="project" value="InterPro"/>
</dbReference>
<feature type="compositionally biased region" description="Basic and acidic residues" evidence="12">
    <location>
        <begin position="291"/>
        <end position="300"/>
    </location>
</feature>
<keyword evidence="17" id="KW-1185">Reference proteome</keyword>
<keyword evidence="9 10" id="KW-1015">Disulfide bond</keyword>
<evidence type="ECO:0000256" key="5">
    <source>
        <dbReference type="ARBA" id="ARBA00022825"/>
    </source>
</evidence>
<dbReference type="FunFam" id="2.40.10.10:FF:000003">
    <property type="entry name" value="Transmembrane serine protease 3"/>
    <property type="match status" value="1"/>
</dbReference>
<feature type="disulfide bond" evidence="10">
    <location>
        <begin position="1267"/>
        <end position="1285"/>
    </location>
</feature>
<evidence type="ECO:0000256" key="7">
    <source>
        <dbReference type="ARBA" id="ARBA00022989"/>
    </source>
</evidence>
<feature type="region of interest" description="Disordered" evidence="12">
    <location>
        <begin position="281"/>
        <end position="300"/>
    </location>
</feature>
<dbReference type="PROSITE" id="PS50068">
    <property type="entry name" value="LDLRA_2"/>
    <property type="match status" value="3"/>
</dbReference>
<dbReference type="Pfam" id="PF00057">
    <property type="entry name" value="Ldl_recept_a"/>
    <property type="match status" value="3"/>
</dbReference>
<evidence type="ECO:0000256" key="1">
    <source>
        <dbReference type="ARBA" id="ARBA00004606"/>
    </source>
</evidence>
<feature type="domain" description="Peptidase S1" evidence="15">
    <location>
        <begin position="1013"/>
        <end position="1251"/>
    </location>
</feature>
<evidence type="ECO:0000256" key="8">
    <source>
        <dbReference type="ARBA" id="ARBA00023136"/>
    </source>
</evidence>
<protein>
    <submittedName>
        <fullName evidence="16">Uncharacterized protein</fullName>
    </submittedName>
</protein>
<feature type="transmembrane region" description="Helical" evidence="13">
    <location>
        <begin position="101"/>
        <end position="126"/>
    </location>
</feature>
<dbReference type="Pfam" id="PF01390">
    <property type="entry name" value="SEA"/>
    <property type="match status" value="1"/>
</dbReference>
<feature type="compositionally biased region" description="Polar residues" evidence="12">
    <location>
        <begin position="1"/>
        <end position="11"/>
    </location>
</feature>
<name>A0AA88IBP3_ARTSF</name>
<dbReference type="Pfam" id="PF00089">
    <property type="entry name" value="Trypsin"/>
    <property type="match status" value="1"/>
</dbReference>
<keyword evidence="5 11" id="KW-0720">Serine protease</keyword>
<keyword evidence="7 13" id="KW-1133">Transmembrane helix</keyword>
<dbReference type="PANTHER" id="PTHR24252">
    <property type="entry name" value="ACROSIN-RELATED"/>
    <property type="match status" value="1"/>
</dbReference>
<dbReference type="SMART" id="SM00020">
    <property type="entry name" value="Tryp_SPc"/>
    <property type="match status" value="1"/>
</dbReference>
<evidence type="ECO:0000313" key="16">
    <source>
        <dbReference type="EMBL" id="KAK2725555.1"/>
    </source>
</evidence>
<dbReference type="Gene3D" id="3.30.70.960">
    <property type="entry name" value="SEA domain"/>
    <property type="match status" value="1"/>
</dbReference>
<dbReference type="PRINTS" id="PR00261">
    <property type="entry name" value="LDLRECEPTOR"/>
</dbReference>
<gene>
    <name evidence="16" type="ORF">QYM36_000152</name>
</gene>
<evidence type="ECO:0000313" key="17">
    <source>
        <dbReference type="Proteomes" id="UP001187531"/>
    </source>
</evidence>
<dbReference type="SUPFAM" id="SSF50494">
    <property type="entry name" value="Trypsin-like serine proteases"/>
    <property type="match status" value="1"/>
</dbReference>
<keyword evidence="6" id="KW-0735">Signal-anchor</keyword>